<accession>A0A7T1C598</accession>
<dbReference type="GO" id="GO:0046983">
    <property type="term" value="F:protein dimerization activity"/>
    <property type="evidence" value="ECO:0007669"/>
    <property type="project" value="InterPro"/>
</dbReference>
<evidence type="ECO:0000313" key="4">
    <source>
        <dbReference type="EMBL" id="QPM99306.1"/>
    </source>
</evidence>
<dbReference type="Pfam" id="PF01193">
    <property type="entry name" value="RNA_pol_L"/>
    <property type="match status" value="1"/>
</dbReference>
<sequence>MTINIKQIKSQKLETGVLQGHFIISNLLKGQGLTIGNTFRRILLSNVFGTSIVGINIPGVTSEFSSIYGLREDVFEFLLNLKDIILRSNLDIVHYGIIKIKGPGILTASAIHFNSNIQIINPNQYLATIYHKENYIFEIIALKNKGYIVNKNIILRYPNFLNIEAVYFSILNVNYRINFSNSFFSGDSLLLEITTNGSILPNEAIIYSSKLLKNLFNSIFLFRNRLFF</sequence>
<keyword evidence="4" id="KW-0150">Chloroplast</keyword>
<dbReference type="GO" id="GO:0000428">
    <property type="term" value="C:DNA-directed RNA polymerase complex"/>
    <property type="evidence" value="ECO:0007669"/>
    <property type="project" value="UniProtKB-KW"/>
</dbReference>
<dbReference type="Gene3D" id="3.30.1360.10">
    <property type="entry name" value="RNA polymerase, RBP11-like subunit"/>
    <property type="match status" value="1"/>
</dbReference>
<dbReference type="InterPro" id="IPR011263">
    <property type="entry name" value="DNA-dir_RNA_pol_RpoA/D/Rpb3"/>
</dbReference>
<dbReference type="AlphaFoldDB" id="A0A7T1C598"/>
<reference evidence="4" key="1">
    <citation type="journal article" date="2021" name="Front. Plant Sci.">
        <title>Highly Reduced Plastid Genomes of the Non-photosynthetic Dictyochophyceans Pteridomonas spp. (Ochrophyta, SAR) Are Retained for tRNA-Glu-Based Organellar Heme Biosynthesis.</title>
        <authorList>
            <person name="Kayama M."/>
            <person name="Maciszewski K."/>
            <person name="Yabuki A."/>
            <person name="Miyashita H."/>
            <person name="Karnkowska A."/>
            <person name="Kamikawa R."/>
        </authorList>
    </citation>
    <scope>NUCLEOTIDE SEQUENCE</scope>
    <source>
        <strain evidence="4">NY0221</strain>
    </source>
</reference>
<evidence type="ECO:0000256" key="1">
    <source>
        <dbReference type="ARBA" id="ARBA00022478"/>
    </source>
</evidence>
<dbReference type="RefSeq" id="YP_010117096.1">
    <property type="nucleotide sequence ID" value="NC_056103.1"/>
</dbReference>
<dbReference type="EMBL" id="MT909785">
    <property type="protein sequence ID" value="QPM99306.1"/>
    <property type="molecule type" value="Genomic_DNA"/>
</dbReference>
<gene>
    <name evidence="4" type="primary">rpoA</name>
</gene>
<dbReference type="InterPro" id="IPR011262">
    <property type="entry name" value="DNA-dir_RNA_pol_insert"/>
</dbReference>
<dbReference type="GO" id="GO:0006351">
    <property type="term" value="P:DNA-templated transcription"/>
    <property type="evidence" value="ECO:0007669"/>
    <property type="project" value="InterPro"/>
</dbReference>
<dbReference type="SUPFAM" id="SSF56553">
    <property type="entry name" value="Insert subdomain of RNA polymerase alpha subunit"/>
    <property type="match status" value="1"/>
</dbReference>
<evidence type="ECO:0000259" key="3">
    <source>
        <dbReference type="SMART" id="SM00662"/>
    </source>
</evidence>
<organism evidence="4">
    <name type="scientific">Pteridomonas danica</name>
    <dbReference type="NCBI Taxonomy" id="38822"/>
    <lineage>
        <taxon>Eukaryota</taxon>
        <taxon>Sar</taxon>
        <taxon>Stramenopiles</taxon>
        <taxon>Ochrophyta</taxon>
        <taxon>Dictyochophyceae</taxon>
        <taxon>Pedinellales</taxon>
        <taxon>Pteridomonas</taxon>
    </lineage>
</organism>
<dbReference type="CDD" id="cd06928">
    <property type="entry name" value="RNAP_alpha_NTD"/>
    <property type="match status" value="1"/>
</dbReference>
<dbReference type="Pfam" id="PF01000">
    <property type="entry name" value="RNA_pol_A_bac"/>
    <property type="match status" value="1"/>
</dbReference>
<dbReference type="InterPro" id="IPR036603">
    <property type="entry name" value="RBP11-like"/>
</dbReference>
<name>A0A7T1C598_9STRA</name>
<dbReference type="GeneID" id="65316657"/>
<proteinExistence type="predicted"/>
<dbReference type="SUPFAM" id="SSF55257">
    <property type="entry name" value="RBP11-like subunits of RNA polymerase"/>
    <property type="match status" value="1"/>
</dbReference>
<dbReference type="SMART" id="SM00662">
    <property type="entry name" value="RPOLD"/>
    <property type="match status" value="1"/>
</dbReference>
<feature type="domain" description="DNA-directed RNA polymerase RpoA/D/Rpb3-type" evidence="3">
    <location>
        <begin position="19"/>
        <end position="222"/>
    </location>
</feature>
<keyword evidence="1" id="KW-0240">DNA-directed RNA polymerase</keyword>
<protein>
    <submittedName>
        <fullName evidence="4">RNA polymerase alpha subunit</fullName>
    </submittedName>
</protein>
<keyword evidence="2" id="KW-0804">Transcription</keyword>
<keyword evidence="4" id="KW-0934">Plastid</keyword>
<geneLocation type="chloroplast" evidence="4"/>
<evidence type="ECO:0000256" key="2">
    <source>
        <dbReference type="ARBA" id="ARBA00023163"/>
    </source>
</evidence>
<dbReference type="GO" id="GO:0003899">
    <property type="term" value="F:DNA-directed RNA polymerase activity"/>
    <property type="evidence" value="ECO:0007669"/>
    <property type="project" value="InterPro"/>
</dbReference>
<dbReference type="InterPro" id="IPR036643">
    <property type="entry name" value="RNApol_insert_sf"/>
</dbReference>
<dbReference type="Gene3D" id="2.170.120.12">
    <property type="entry name" value="DNA-directed RNA polymerase, insert domain"/>
    <property type="match status" value="1"/>
</dbReference>